<organism evidence="1 2">
    <name type="scientific">Sporotomaculum syntrophicum</name>
    <dbReference type="NCBI Taxonomy" id="182264"/>
    <lineage>
        <taxon>Bacteria</taxon>
        <taxon>Bacillati</taxon>
        <taxon>Bacillota</taxon>
        <taxon>Clostridia</taxon>
        <taxon>Eubacteriales</taxon>
        <taxon>Desulfallaceae</taxon>
        <taxon>Sporotomaculum</taxon>
    </lineage>
</organism>
<keyword evidence="2" id="KW-1185">Reference proteome</keyword>
<dbReference type="OrthoDB" id="1812931at2"/>
<evidence type="ECO:0000313" key="1">
    <source>
        <dbReference type="EMBL" id="KAF1085517.1"/>
    </source>
</evidence>
<proteinExistence type="predicted"/>
<dbReference type="Proteomes" id="UP000798488">
    <property type="component" value="Unassembled WGS sequence"/>
</dbReference>
<protein>
    <submittedName>
        <fullName evidence="1">Uncharacterized protein</fullName>
    </submittedName>
</protein>
<dbReference type="EMBL" id="LSRS01000003">
    <property type="protein sequence ID" value="KAF1085517.1"/>
    <property type="molecule type" value="Genomic_DNA"/>
</dbReference>
<sequence>MAGVEHAFLEVIKLGLTGAEAAEKLLEIVGRRNFIPETAERQYKYALILAYRHTSMQMLNKSSAWRF</sequence>
<accession>A0A9D2WQ12</accession>
<gene>
    <name evidence="1" type="ORF">SPSYN_01660</name>
</gene>
<reference evidence="1" key="1">
    <citation type="submission" date="2016-02" db="EMBL/GenBank/DDBJ databases">
        <title>Draft Genome Sequence of Sporotomaculum syntrophicum Strain FB, a Syntrophic Benzoate Degrader.</title>
        <authorList>
            <person name="Nobu M.K."/>
            <person name="Narihiro T."/>
            <person name="Qiu Y.-L."/>
            <person name="Ohashi A."/>
            <person name="Liu W.-T."/>
            <person name="Yuji S."/>
        </authorList>
    </citation>
    <scope>NUCLEOTIDE SEQUENCE</scope>
    <source>
        <strain evidence="1">FB</strain>
    </source>
</reference>
<dbReference type="AlphaFoldDB" id="A0A9D2WQ12"/>
<name>A0A9D2WQ12_9FIRM</name>
<dbReference type="RefSeq" id="WP_161821968.1">
    <property type="nucleotide sequence ID" value="NZ_LSRS01000003.1"/>
</dbReference>
<comment type="caution">
    <text evidence="1">The sequence shown here is derived from an EMBL/GenBank/DDBJ whole genome shotgun (WGS) entry which is preliminary data.</text>
</comment>
<evidence type="ECO:0000313" key="2">
    <source>
        <dbReference type="Proteomes" id="UP000798488"/>
    </source>
</evidence>